<feature type="chain" id="PRO_5042092300" evidence="8">
    <location>
        <begin position="21"/>
        <end position="422"/>
    </location>
</feature>
<keyword evidence="5" id="KW-0325">Glycoprotein</keyword>
<dbReference type="PROSITE" id="PS01186">
    <property type="entry name" value="EGF_2"/>
    <property type="match status" value="2"/>
</dbReference>
<evidence type="ECO:0000259" key="11">
    <source>
        <dbReference type="PROSITE" id="PS50923"/>
    </source>
</evidence>
<dbReference type="PANTHER" id="PTHR14949">
    <property type="entry name" value="EGF-LIKE-DOMAIN, MULTIPLE 7, 8"/>
    <property type="match status" value="1"/>
</dbReference>
<dbReference type="PROSITE" id="PS00022">
    <property type="entry name" value="EGF_1"/>
    <property type="match status" value="2"/>
</dbReference>
<feature type="disulfide bond" evidence="6">
    <location>
        <begin position="201"/>
        <end position="210"/>
    </location>
</feature>
<dbReference type="Proteomes" id="UP001195483">
    <property type="component" value="Unassembled WGS sequence"/>
</dbReference>
<evidence type="ECO:0000256" key="1">
    <source>
        <dbReference type="ARBA" id="ARBA00022536"/>
    </source>
</evidence>
<evidence type="ECO:0000256" key="3">
    <source>
        <dbReference type="ARBA" id="ARBA00022737"/>
    </source>
</evidence>
<dbReference type="SMART" id="SM00181">
    <property type="entry name" value="EGF"/>
    <property type="match status" value="2"/>
</dbReference>
<dbReference type="FunFam" id="2.10.25.10:FF:000143">
    <property type="entry name" value="Protein crumbs 1"/>
    <property type="match status" value="1"/>
</dbReference>
<dbReference type="InterPro" id="IPR003410">
    <property type="entry name" value="HYR_dom"/>
</dbReference>
<feature type="signal peptide" evidence="8">
    <location>
        <begin position="1"/>
        <end position="20"/>
    </location>
</feature>
<dbReference type="EMBL" id="JAEAOA010000179">
    <property type="protein sequence ID" value="KAK3596191.1"/>
    <property type="molecule type" value="Genomic_DNA"/>
</dbReference>
<organism evidence="12 13">
    <name type="scientific">Potamilus streckersoni</name>
    <dbReference type="NCBI Taxonomy" id="2493646"/>
    <lineage>
        <taxon>Eukaryota</taxon>
        <taxon>Metazoa</taxon>
        <taxon>Spiralia</taxon>
        <taxon>Lophotrochozoa</taxon>
        <taxon>Mollusca</taxon>
        <taxon>Bivalvia</taxon>
        <taxon>Autobranchia</taxon>
        <taxon>Heteroconchia</taxon>
        <taxon>Palaeoheterodonta</taxon>
        <taxon>Unionida</taxon>
        <taxon>Unionoidea</taxon>
        <taxon>Unionidae</taxon>
        <taxon>Ambleminae</taxon>
        <taxon>Lampsilini</taxon>
        <taxon>Potamilus</taxon>
    </lineage>
</organism>
<proteinExistence type="predicted"/>
<dbReference type="Gene3D" id="2.10.25.10">
    <property type="entry name" value="Laminin"/>
    <property type="match status" value="1"/>
</dbReference>
<feature type="domain" description="HYR" evidence="10">
    <location>
        <begin position="212"/>
        <end position="295"/>
    </location>
</feature>
<reference evidence="12" key="3">
    <citation type="submission" date="2023-05" db="EMBL/GenBank/DDBJ databases">
        <authorList>
            <person name="Smith C.H."/>
        </authorList>
    </citation>
    <scope>NUCLEOTIDE SEQUENCE</scope>
    <source>
        <strain evidence="12">CHS0354</strain>
        <tissue evidence="12">Mantle</tissue>
    </source>
</reference>
<dbReference type="PROSITE" id="PS50026">
    <property type="entry name" value="EGF_3"/>
    <property type="match status" value="1"/>
</dbReference>
<dbReference type="SUPFAM" id="SSF82895">
    <property type="entry name" value="TSP-1 type 1 repeat"/>
    <property type="match status" value="1"/>
</dbReference>
<dbReference type="GO" id="GO:0005576">
    <property type="term" value="C:extracellular region"/>
    <property type="evidence" value="ECO:0007669"/>
    <property type="project" value="TreeGrafter"/>
</dbReference>
<dbReference type="Gene3D" id="2.20.100.10">
    <property type="entry name" value="Thrombospondin type-1 (TSP1) repeat"/>
    <property type="match status" value="1"/>
</dbReference>
<evidence type="ECO:0000256" key="7">
    <source>
        <dbReference type="PROSITE-ProRule" id="PRU00302"/>
    </source>
</evidence>
<keyword evidence="1 6" id="KW-0245">EGF-like domain</keyword>
<reference evidence="12" key="2">
    <citation type="journal article" date="2021" name="Genome Biol. Evol.">
        <title>Developing a high-quality reference genome for a parasitic bivalve with doubly uniparental inheritance (Bivalvia: Unionida).</title>
        <authorList>
            <person name="Smith C.H."/>
        </authorList>
    </citation>
    <scope>NUCLEOTIDE SEQUENCE</scope>
    <source>
        <strain evidence="12">CHS0354</strain>
        <tissue evidence="12">Mantle</tissue>
    </source>
</reference>
<dbReference type="PROSITE" id="PS50825">
    <property type="entry name" value="HYR"/>
    <property type="match status" value="1"/>
</dbReference>
<gene>
    <name evidence="12" type="ORF">CHS0354_001887</name>
</gene>
<comment type="caution">
    <text evidence="12">The sequence shown here is derived from an EMBL/GenBank/DDBJ whole genome shotgun (WGS) entry which is preliminary data.</text>
</comment>
<dbReference type="AlphaFoldDB" id="A0AAE0VZS5"/>
<dbReference type="CDD" id="cd00054">
    <property type="entry name" value="EGF_CA"/>
    <property type="match status" value="1"/>
</dbReference>
<evidence type="ECO:0000256" key="4">
    <source>
        <dbReference type="ARBA" id="ARBA00023157"/>
    </source>
</evidence>
<feature type="domain" description="Sushi" evidence="11">
    <location>
        <begin position="118"/>
        <end position="175"/>
    </location>
</feature>
<dbReference type="GO" id="GO:0009986">
    <property type="term" value="C:cell surface"/>
    <property type="evidence" value="ECO:0007669"/>
    <property type="project" value="TreeGrafter"/>
</dbReference>
<feature type="disulfide bond" evidence="7">
    <location>
        <begin position="146"/>
        <end position="173"/>
    </location>
</feature>
<comment type="caution">
    <text evidence="6">Lacks conserved residue(s) required for the propagation of feature annotation.</text>
</comment>
<keyword evidence="4 6" id="KW-1015">Disulfide bond</keyword>
<dbReference type="Pfam" id="PF02494">
    <property type="entry name" value="HYR"/>
    <property type="match status" value="1"/>
</dbReference>
<dbReference type="GO" id="GO:0005102">
    <property type="term" value="F:signaling receptor binding"/>
    <property type="evidence" value="ECO:0007669"/>
    <property type="project" value="TreeGrafter"/>
</dbReference>
<dbReference type="SUPFAM" id="SSF57196">
    <property type="entry name" value="EGF/Laminin"/>
    <property type="match status" value="1"/>
</dbReference>
<evidence type="ECO:0000256" key="2">
    <source>
        <dbReference type="ARBA" id="ARBA00022729"/>
    </source>
</evidence>
<dbReference type="PANTHER" id="PTHR14949:SF54">
    <property type="entry name" value="VWFD DOMAIN-CONTAINING PROTEIN"/>
    <property type="match status" value="1"/>
</dbReference>
<name>A0AAE0VZS5_9BIVA</name>
<accession>A0AAE0VZS5</accession>
<dbReference type="Gene3D" id="2.10.70.10">
    <property type="entry name" value="Complement Module, domain 1"/>
    <property type="match status" value="2"/>
</dbReference>
<dbReference type="InterPro" id="IPR001881">
    <property type="entry name" value="EGF-like_Ca-bd_dom"/>
</dbReference>
<protein>
    <submittedName>
        <fullName evidence="12">Uncharacterized protein</fullName>
    </submittedName>
</protein>
<keyword evidence="13" id="KW-1185">Reference proteome</keyword>
<dbReference type="InterPro" id="IPR000742">
    <property type="entry name" value="EGF"/>
</dbReference>
<dbReference type="Pfam" id="PF00084">
    <property type="entry name" value="Sushi"/>
    <property type="match status" value="1"/>
</dbReference>
<evidence type="ECO:0000256" key="6">
    <source>
        <dbReference type="PROSITE-ProRule" id="PRU00076"/>
    </source>
</evidence>
<dbReference type="SUPFAM" id="SSF57535">
    <property type="entry name" value="Complement control module/SCR domain"/>
    <property type="match status" value="1"/>
</dbReference>
<dbReference type="InterPro" id="IPR000152">
    <property type="entry name" value="EGF-type_Asp/Asn_hydroxyl_site"/>
</dbReference>
<dbReference type="GO" id="GO:0005509">
    <property type="term" value="F:calcium ion binding"/>
    <property type="evidence" value="ECO:0007669"/>
    <property type="project" value="InterPro"/>
</dbReference>
<feature type="domain" description="EGF-like" evidence="9">
    <location>
        <begin position="175"/>
        <end position="211"/>
    </location>
</feature>
<evidence type="ECO:0000259" key="9">
    <source>
        <dbReference type="PROSITE" id="PS50026"/>
    </source>
</evidence>
<keyword evidence="7" id="KW-0768">Sushi</keyword>
<evidence type="ECO:0000256" key="5">
    <source>
        <dbReference type="ARBA" id="ARBA00023180"/>
    </source>
</evidence>
<dbReference type="Pfam" id="PF00008">
    <property type="entry name" value="EGF"/>
    <property type="match status" value="1"/>
</dbReference>
<sequence length="422" mass="46160">MVKTYLLELLFLLFASTVKGEVASTWSFCGCYWGTWEAWSSCTETCGGGYTRRTRVVWHRDVPECSRWENCAGTESGWDYLLCNSNCFNGGAFVQSDLYSGYCSCSTGYLGSCCETIVTCGYPGDISNGRVAGGDFTYDKIVNYACNDKYNLTGDASRRCVITGAWSGSAPTCTFARYCESNPCRNGATCVDGLGFYTCICSPGWTGTYCEVDIQPPVMTGCSGNMNKYVSTLTSEISWPTPTFIDPMGTSLIVQSNYDSNTSLFPWGDYTVQYVATKLGNGLVTECVFNISVRPNPCQTLKAPANGILMCNGWKKDYYHVCQFTCLSGYSLPEGYSYSQWYNCGASGNWLPASGPDKCFHNVDGLTFGNPVDIGVSNCMDPAQVLKAQTYYIENLKSSSLSLVCTENGRTCEPENVDISCL</sequence>
<dbReference type="InterPro" id="IPR000436">
    <property type="entry name" value="Sushi_SCR_CCP_dom"/>
</dbReference>
<keyword evidence="3" id="KW-0677">Repeat</keyword>
<dbReference type="InterPro" id="IPR035976">
    <property type="entry name" value="Sushi/SCR/CCP_sf"/>
</dbReference>
<dbReference type="PROSITE" id="PS00010">
    <property type="entry name" value="ASX_HYDROXYL"/>
    <property type="match status" value="1"/>
</dbReference>
<evidence type="ECO:0000313" key="12">
    <source>
        <dbReference type="EMBL" id="KAK3596191.1"/>
    </source>
</evidence>
<evidence type="ECO:0000313" key="13">
    <source>
        <dbReference type="Proteomes" id="UP001195483"/>
    </source>
</evidence>
<dbReference type="SMART" id="SM00179">
    <property type="entry name" value="EGF_CA"/>
    <property type="match status" value="1"/>
</dbReference>
<dbReference type="PROSITE" id="PS50092">
    <property type="entry name" value="TSP1"/>
    <property type="match status" value="1"/>
</dbReference>
<reference evidence="12" key="1">
    <citation type="journal article" date="2021" name="Genome Biol. Evol.">
        <title>A High-Quality Reference Genome for a Parasitic Bivalve with Doubly Uniparental Inheritance (Bivalvia: Unionida).</title>
        <authorList>
            <person name="Smith C.H."/>
        </authorList>
    </citation>
    <scope>NUCLEOTIDE SEQUENCE</scope>
    <source>
        <strain evidence="12">CHS0354</strain>
    </source>
</reference>
<dbReference type="PROSITE" id="PS50923">
    <property type="entry name" value="SUSHI"/>
    <property type="match status" value="1"/>
</dbReference>
<dbReference type="SMART" id="SM00032">
    <property type="entry name" value="CCP"/>
    <property type="match status" value="2"/>
</dbReference>
<keyword evidence="2 8" id="KW-0732">Signal</keyword>
<evidence type="ECO:0000259" key="10">
    <source>
        <dbReference type="PROSITE" id="PS50825"/>
    </source>
</evidence>
<dbReference type="InterPro" id="IPR036383">
    <property type="entry name" value="TSP1_rpt_sf"/>
</dbReference>
<dbReference type="InterPro" id="IPR000884">
    <property type="entry name" value="TSP1_rpt"/>
</dbReference>
<dbReference type="InterPro" id="IPR050969">
    <property type="entry name" value="Dev_Signal_Modulators"/>
</dbReference>
<dbReference type="CDD" id="cd00033">
    <property type="entry name" value="CCP"/>
    <property type="match status" value="1"/>
</dbReference>
<evidence type="ECO:0000256" key="8">
    <source>
        <dbReference type="SAM" id="SignalP"/>
    </source>
</evidence>